<dbReference type="Proteomes" id="UP000001793">
    <property type="component" value="Segment"/>
</dbReference>
<name>A1Z030_9CAUD</name>
<proteinExistence type="predicted"/>
<accession>A1Z030</accession>
<dbReference type="EMBL" id="EF153632">
    <property type="protein sequence ID" value="ABL96857.1"/>
    <property type="molecule type" value="Genomic_DNA"/>
</dbReference>
<organism evidence="1 2">
    <name type="scientific">Burkholderia phage BcepF1</name>
    <dbReference type="NCBI Taxonomy" id="2886897"/>
    <lineage>
        <taxon>Viruses</taxon>
        <taxon>Duplodnaviria</taxon>
        <taxon>Heunggongvirae</taxon>
        <taxon>Uroviricota</taxon>
        <taxon>Caudoviricetes</taxon>
        <taxon>Lindbergviridae</taxon>
        <taxon>Bcepfunavirus</taxon>
        <taxon>Bcepfunavirus bcepF1</taxon>
    </lineage>
</organism>
<keyword evidence="2" id="KW-1185">Reference proteome</keyword>
<dbReference type="RefSeq" id="YP_001039810.1">
    <property type="nucleotide sequence ID" value="NC_009015.1"/>
</dbReference>
<sequence>MRAAIRAARLKDHLCVIGNRSSLAAAVPALSFAAFLLAFAGAQRATAPTLLVLLRLFHRFLSLSLDFLPTALGACRNPARPTYRETADRSAY</sequence>
<evidence type="ECO:0000313" key="1">
    <source>
        <dbReference type="EMBL" id="ABL96857.1"/>
    </source>
</evidence>
<gene>
    <name evidence="1" type="ORF">BcepF1.126</name>
</gene>
<dbReference type="GeneID" id="4818268"/>
<dbReference type="KEGG" id="vg:4818268"/>
<reference evidence="1 2" key="1">
    <citation type="submission" date="2006-12" db="EMBL/GenBank/DDBJ databases">
        <title>Genomic analysis of Burkholderia ambifaria phage BcepF1, a member of the Bcep781- like phage supergroup.</title>
        <authorList>
            <person name="Summer E.J."/>
            <person name="Robinson S."/>
            <person name="Haines C."/>
            <person name="Adams B."/>
            <person name="Daggett M."/>
            <person name="Landua J."/>
            <person name="Swanson S."/>
            <person name="Vorndam W."/>
            <person name="Morrison W."/>
            <person name="Nail K."/>
            <person name="Gonzalez C."/>
            <person name="Young R."/>
        </authorList>
    </citation>
    <scope>NUCLEOTIDE SEQUENCE [LARGE SCALE GENOMIC DNA]</scope>
</reference>
<evidence type="ECO:0000313" key="2">
    <source>
        <dbReference type="Proteomes" id="UP000001793"/>
    </source>
</evidence>
<protein>
    <submittedName>
        <fullName evidence="1">Membrane protein</fullName>
    </submittedName>
</protein>